<sequence>MSGKQKFHRTVRHQYKSRTFSTLCVFGKGECAPQGVVKIRTYLCNDCCTSWN</sequence>
<reference evidence="1" key="1">
    <citation type="submission" date="2014-11" db="EMBL/GenBank/DDBJ databases">
        <authorList>
            <person name="Amaro Gonzalez C."/>
        </authorList>
    </citation>
    <scope>NUCLEOTIDE SEQUENCE</scope>
</reference>
<evidence type="ECO:0000313" key="1">
    <source>
        <dbReference type="EMBL" id="JAH85139.1"/>
    </source>
</evidence>
<protein>
    <submittedName>
        <fullName evidence="1">Uncharacterized protein</fullName>
    </submittedName>
</protein>
<reference evidence="1" key="2">
    <citation type="journal article" date="2015" name="Fish Shellfish Immunol.">
        <title>Early steps in the European eel (Anguilla anguilla)-Vibrio vulnificus interaction in the gills: Role of the RtxA13 toxin.</title>
        <authorList>
            <person name="Callol A."/>
            <person name="Pajuelo D."/>
            <person name="Ebbesson L."/>
            <person name="Teles M."/>
            <person name="MacKenzie S."/>
            <person name="Amaro C."/>
        </authorList>
    </citation>
    <scope>NUCLEOTIDE SEQUENCE</scope>
</reference>
<proteinExistence type="predicted"/>
<organism evidence="1">
    <name type="scientific">Anguilla anguilla</name>
    <name type="common">European freshwater eel</name>
    <name type="synonym">Muraena anguilla</name>
    <dbReference type="NCBI Taxonomy" id="7936"/>
    <lineage>
        <taxon>Eukaryota</taxon>
        <taxon>Metazoa</taxon>
        <taxon>Chordata</taxon>
        <taxon>Craniata</taxon>
        <taxon>Vertebrata</taxon>
        <taxon>Euteleostomi</taxon>
        <taxon>Actinopterygii</taxon>
        <taxon>Neopterygii</taxon>
        <taxon>Teleostei</taxon>
        <taxon>Anguilliformes</taxon>
        <taxon>Anguillidae</taxon>
        <taxon>Anguilla</taxon>
    </lineage>
</organism>
<name>A0A0E9W430_ANGAN</name>
<dbReference type="EMBL" id="GBXM01023438">
    <property type="protein sequence ID" value="JAH85139.1"/>
    <property type="molecule type" value="Transcribed_RNA"/>
</dbReference>
<accession>A0A0E9W430</accession>
<dbReference type="AlphaFoldDB" id="A0A0E9W430"/>